<protein>
    <submittedName>
        <fullName evidence="16">TonB-dependent receptor</fullName>
    </submittedName>
</protein>
<dbReference type="InterPro" id="IPR036942">
    <property type="entry name" value="Beta-barrel_TonB_sf"/>
</dbReference>
<evidence type="ECO:0000259" key="14">
    <source>
        <dbReference type="Pfam" id="PF00593"/>
    </source>
</evidence>
<evidence type="ECO:0000256" key="13">
    <source>
        <dbReference type="SAM" id="SignalP"/>
    </source>
</evidence>
<dbReference type="SUPFAM" id="SSF56935">
    <property type="entry name" value="Porins"/>
    <property type="match status" value="1"/>
</dbReference>
<gene>
    <name evidence="16" type="ORF">GIX10_01295</name>
</gene>
<evidence type="ECO:0000256" key="11">
    <source>
        <dbReference type="RuleBase" id="RU003357"/>
    </source>
</evidence>
<keyword evidence="5 13" id="KW-0732">Signal</keyword>
<dbReference type="InterPro" id="IPR000531">
    <property type="entry name" value="Beta-barrel_TonB"/>
</dbReference>
<organism evidence="16 17">
    <name type="scientific">Acinetobacter faecalis</name>
    <dbReference type="NCBI Taxonomy" id="2665161"/>
    <lineage>
        <taxon>Bacteria</taxon>
        <taxon>Pseudomonadati</taxon>
        <taxon>Pseudomonadota</taxon>
        <taxon>Gammaproteobacteria</taxon>
        <taxon>Moraxellales</taxon>
        <taxon>Moraxellaceae</taxon>
        <taxon>Acinetobacter</taxon>
    </lineage>
</organism>
<feature type="domain" description="TonB-dependent receptor-like beta-barrel" evidence="14">
    <location>
        <begin position="241"/>
        <end position="697"/>
    </location>
</feature>
<feature type="region of interest" description="Disordered" evidence="12">
    <location>
        <begin position="219"/>
        <end position="250"/>
    </location>
</feature>
<keyword evidence="9 10" id="KW-0998">Cell outer membrane</keyword>
<keyword evidence="4 10" id="KW-0812">Transmembrane</keyword>
<evidence type="ECO:0000259" key="15">
    <source>
        <dbReference type="Pfam" id="PF07715"/>
    </source>
</evidence>
<evidence type="ECO:0000256" key="10">
    <source>
        <dbReference type="PROSITE-ProRule" id="PRU01360"/>
    </source>
</evidence>
<evidence type="ECO:0000256" key="4">
    <source>
        <dbReference type="ARBA" id="ARBA00022692"/>
    </source>
</evidence>
<dbReference type="CDD" id="cd01347">
    <property type="entry name" value="ligand_gated_channel"/>
    <property type="match status" value="1"/>
</dbReference>
<keyword evidence="16" id="KW-0675">Receptor</keyword>
<feature type="signal peptide" evidence="13">
    <location>
        <begin position="1"/>
        <end position="23"/>
    </location>
</feature>
<dbReference type="PANTHER" id="PTHR30069">
    <property type="entry name" value="TONB-DEPENDENT OUTER MEMBRANE RECEPTOR"/>
    <property type="match status" value="1"/>
</dbReference>
<name>A0A6L6GDW8_9GAMM</name>
<dbReference type="Proteomes" id="UP000473854">
    <property type="component" value="Unassembled WGS sequence"/>
</dbReference>
<feature type="compositionally biased region" description="Polar residues" evidence="12">
    <location>
        <begin position="240"/>
        <end position="250"/>
    </location>
</feature>
<feature type="domain" description="TonB-dependent receptor plug" evidence="15">
    <location>
        <begin position="48"/>
        <end position="161"/>
    </location>
</feature>
<dbReference type="Pfam" id="PF07715">
    <property type="entry name" value="Plug"/>
    <property type="match status" value="1"/>
</dbReference>
<comment type="similarity">
    <text evidence="10 11">Belongs to the TonB-dependent receptor family.</text>
</comment>
<evidence type="ECO:0000256" key="6">
    <source>
        <dbReference type="ARBA" id="ARBA00023065"/>
    </source>
</evidence>
<dbReference type="Pfam" id="PF00593">
    <property type="entry name" value="TonB_dep_Rec_b-barrel"/>
    <property type="match status" value="1"/>
</dbReference>
<accession>A0A6L6GDW8</accession>
<evidence type="ECO:0000256" key="2">
    <source>
        <dbReference type="ARBA" id="ARBA00022448"/>
    </source>
</evidence>
<keyword evidence="3 10" id="KW-1134">Transmembrane beta strand</keyword>
<evidence type="ECO:0000256" key="8">
    <source>
        <dbReference type="ARBA" id="ARBA00023136"/>
    </source>
</evidence>
<evidence type="ECO:0000313" key="16">
    <source>
        <dbReference type="EMBL" id="MTD10094.1"/>
    </source>
</evidence>
<comment type="caution">
    <text evidence="16">The sequence shown here is derived from an EMBL/GenBank/DDBJ whole genome shotgun (WGS) entry which is preliminary data.</text>
</comment>
<feature type="chain" id="PRO_5026769788" evidence="13">
    <location>
        <begin position="24"/>
        <end position="733"/>
    </location>
</feature>
<evidence type="ECO:0000313" key="17">
    <source>
        <dbReference type="Proteomes" id="UP000473854"/>
    </source>
</evidence>
<evidence type="ECO:0000256" key="5">
    <source>
        <dbReference type="ARBA" id="ARBA00022729"/>
    </source>
</evidence>
<comment type="subcellular location">
    <subcellularLocation>
        <location evidence="1 10">Cell outer membrane</location>
        <topology evidence="1 10">Multi-pass membrane protein</topology>
    </subcellularLocation>
</comment>
<proteinExistence type="inferred from homology"/>
<dbReference type="Gene3D" id="2.40.170.20">
    <property type="entry name" value="TonB-dependent receptor, beta-barrel domain"/>
    <property type="match status" value="1"/>
</dbReference>
<dbReference type="InterPro" id="IPR039426">
    <property type="entry name" value="TonB-dep_rcpt-like"/>
</dbReference>
<evidence type="ECO:0000256" key="12">
    <source>
        <dbReference type="SAM" id="MobiDB-lite"/>
    </source>
</evidence>
<dbReference type="GO" id="GO:0044718">
    <property type="term" value="P:siderophore transmembrane transport"/>
    <property type="evidence" value="ECO:0007669"/>
    <property type="project" value="TreeGrafter"/>
</dbReference>
<dbReference type="PROSITE" id="PS52016">
    <property type="entry name" value="TONB_DEPENDENT_REC_3"/>
    <property type="match status" value="1"/>
</dbReference>
<keyword evidence="7 11" id="KW-0798">TonB box</keyword>
<reference evidence="16 17" key="1">
    <citation type="submission" date="2019-11" db="EMBL/GenBank/DDBJ databases">
        <authorList>
            <person name="An D."/>
        </authorList>
    </citation>
    <scope>NUCLEOTIDE SEQUENCE [LARGE SCALE GENOMIC DNA]</scope>
    <source>
        <strain evidence="16 17">YIM 103518</strain>
    </source>
</reference>
<dbReference type="GO" id="GO:0009279">
    <property type="term" value="C:cell outer membrane"/>
    <property type="evidence" value="ECO:0007669"/>
    <property type="project" value="UniProtKB-SubCell"/>
</dbReference>
<dbReference type="InterPro" id="IPR037066">
    <property type="entry name" value="Plug_dom_sf"/>
</dbReference>
<keyword evidence="2 10" id="KW-0813">Transport</keyword>
<sequence length="733" mass="81767">MSKFKLNPLSIALLGAIATPTFAETTTENQNHQLSTIVVSAAGYEQKLKDAPASITVLTEEDFKTKRINSVADALADVEGVDISPSAGKTGGLNIRMRGMDAEYTLVLIDGRRQNSTGDITPNGFGESNNNFIPPISAIERIEVIRGPASTLYGSDAMGGVVNIITKKVANEWTGSVTLDATVLPNSSEFGNQRAIDAYVSGPLIKDLLGVQLRGRYTERDQSHVTEPNADSTKDDVELTQGNNPTKSDLQTLGARFTLTPTDDHDISFEIENTEQWYDNSKNQLGTLGADGGYADAQEYEREKLVLAHTWRNNIGTLDSSLSQNKTETIGRLIPSRAQEGSKAITPREMKSKDLIFDTKFTTQAVSGHKMTIGGQWWDASISDSLRQNKEVSFTQLGLFAEDTWSLTDSLALTLGLRYDDHDTFGDFWTPRAYLVWNANDNWTFKGGYSEGYKAPRLERLTNGIYNATGQGRTPSFGNPDLKPETSKNFELGTYFNKGNFDYNITAFYSEIDDKITSGSSELRCDANVNKAQCESIMKELGTPWLMQSGDNDNNPDRLRGWDIKRDINADKAEMYGIETGLNWSPTADIKLGLNYTWTKTELKDDTLLGKAQFNDTPEHMVNATAKWQVADNAQLWLRGEYRSERARYTKSYQDLSKDQKPLYDALGDFEAYTLFHMGSNFNVNDNWDIGVALYNIFDKDFTEFEIVNGSVYNRHINSQEGRRVQLSTTFKF</sequence>
<dbReference type="InterPro" id="IPR012910">
    <property type="entry name" value="Plug_dom"/>
</dbReference>
<keyword evidence="6" id="KW-0406">Ion transport</keyword>
<dbReference type="Gene3D" id="2.170.130.10">
    <property type="entry name" value="TonB-dependent receptor, plug domain"/>
    <property type="match status" value="1"/>
</dbReference>
<keyword evidence="8 10" id="KW-0472">Membrane</keyword>
<dbReference type="PANTHER" id="PTHR30069:SF53">
    <property type="entry name" value="COLICIN I RECEPTOR-RELATED"/>
    <property type="match status" value="1"/>
</dbReference>
<evidence type="ECO:0000256" key="1">
    <source>
        <dbReference type="ARBA" id="ARBA00004571"/>
    </source>
</evidence>
<evidence type="ECO:0000256" key="7">
    <source>
        <dbReference type="ARBA" id="ARBA00023077"/>
    </source>
</evidence>
<dbReference type="AlphaFoldDB" id="A0A6L6GDW8"/>
<dbReference type="RefSeq" id="WP_154771758.1">
    <property type="nucleotide sequence ID" value="NZ_JAXHPN010000005.1"/>
</dbReference>
<evidence type="ECO:0000256" key="3">
    <source>
        <dbReference type="ARBA" id="ARBA00022452"/>
    </source>
</evidence>
<dbReference type="EMBL" id="WLYL01000002">
    <property type="protein sequence ID" value="MTD10094.1"/>
    <property type="molecule type" value="Genomic_DNA"/>
</dbReference>
<dbReference type="GO" id="GO:0015344">
    <property type="term" value="F:siderophore uptake transmembrane transporter activity"/>
    <property type="evidence" value="ECO:0007669"/>
    <property type="project" value="TreeGrafter"/>
</dbReference>
<evidence type="ECO:0000256" key="9">
    <source>
        <dbReference type="ARBA" id="ARBA00023237"/>
    </source>
</evidence>